<keyword evidence="1" id="KW-0812">Transmembrane</keyword>
<dbReference type="SUPFAM" id="SSF51126">
    <property type="entry name" value="Pectin lyase-like"/>
    <property type="match status" value="1"/>
</dbReference>
<dbReference type="InterPro" id="IPR012334">
    <property type="entry name" value="Pectin_lyas_fold"/>
</dbReference>
<evidence type="ECO:0000313" key="2">
    <source>
        <dbReference type="EMBL" id="MBP2241868.1"/>
    </source>
</evidence>
<keyword evidence="1" id="KW-1133">Transmembrane helix</keyword>
<proteinExistence type="predicted"/>
<dbReference type="Gene3D" id="2.160.20.10">
    <property type="entry name" value="Single-stranded right-handed beta-helix, Pectin lyase-like"/>
    <property type="match status" value="1"/>
</dbReference>
<dbReference type="EMBL" id="JAGIKZ010000013">
    <property type="protein sequence ID" value="MBP2241868.1"/>
    <property type="molecule type" value="Genomic_DNA"/>
</dbReference>
<dbReference type="Proteomes" id="UP001519293">
    <property type="component" value="Unassembled WGS sequence"/>
</dbReference>
<dbReference type="RefSeq" id="WP_066391658.1">
    <property type="nucleotide sequence ID" value="NZ_JAGIKZ010000013.1"/>
</dbReference>
<sequence length="503" mass="56000">MKKRRIILFSCIGFMLLFIVFYFQKGELSNHKQLKDRVFDKALIQKNGISIDEYGIKGDGVSDDTEIFQYAMDDAVKNDKILIVPANTYVVSPSQMGDSTSACLSVPSNATIYFEPGAKLKLADDSPSWSRVLVIDNVSNIQLLGLLEVDGNASTITDGNEHMAGIFIFNAKDVFIESAYAHDTYGDNLFIGGTEEQYSSRITIQKFRGVTAGRKNVVIHYVDDLHIGTAILDNSRGGVGNSWRGANSLDLEPDNYKGNRRFSQRVDYLSTYGMGNDFTVGTKKILAEKWLLDIGQFNVVLMEGATKGLHSYAVTVKVDRLFLKSSENNEDTGMKMMYAAHWEINEAYFDEGRGYAISASQEHGEKPVLKLGKVFISRPMGEGIELWGADATIDVLEANTVQGIVLHVLSTNPQMVHITNLLSRNSGQSEIIFVNDYGFTPSVTIENLIITDDRMTKAKQIATLYSQNAVDGFQMGNIQNYEQLKEVWFGPDVENPRWRGGDD</sequence>
<dbReference type="InterPro" id="IPR011050">
    <property type="entry name" value="Pectin_lyase_fold/virulence"/>
</dbReference>
<accession>A0ABS4RGH4</accession>
<keyword evidence="1" id="KW-0472">Membrane</keyword>
<keyword evidence="3" id="KW-1185">Reference proteome</keyword>
<reference evidence="2 3" key="1">
    <citation type="submission" date="2021-03" db="EMBL/GenBank/DDBJ databases">
        <title>Genomic Encyclopedia of Type Strains, Phase IV (KMG-IV): sequencing the most valuable type-strain genomes for metagenomic binning, comparative biology and taxonomic classification.</title>
        <authorList>
            <person name="Goeker M."/>
        </authorList>
    </citation>
    <scope>NUCLEOTIDE SEQUENCE [LARGE SCALE GENOMIC DNA]</scope>
    <source>
        <strain evidence="2 3">DSM 26675</strain>
    </source>
</reference>
<name>A0ABS4RGH4_9BACI</name>
<evidence type="ECO:0000256" key="1">
    <source>
        <dbReference type="SAM" id="Phobius"/>
    </source>
</evidence>
<gene>
    <name evidence="2" type="ORF">J2Z40_002441</name>
</gene>
<evidence type="ECO:0008006" key="4">
    <source>
        <dbReference type="Google" id="ProtNLM"/>
    </source>
</evidence>
<organism evidence="2 3">
    <name type="scientific">Cytobacillus eiseniae</name>
    <dbReference type="NCBI Taxonomy" id="762947"/>
    <lineage>
        <taxon>Bacteria</taxon>
        <taxon>Bacillati</taxon>
        <taxon>Bacillota</taxon>
        <taxon>Bacilli</taxon>
        <taxon>Bacillales</taxon>
        <taxon>Bacillaceae</taxon>
        <taxon>Cytobacillus</taxon>
    </lineage>
</organism>
<evidence type="ECO:0000313" key="3">
    <source>
        <dbReference type="Proteomes" id="UP001519293"/>
    </source>
</evidence>
<comment type="caution">
    <text evidence="2">The sequence shown here is derived from an EMBL/GenBank/DDBJ whole genome shotgun (WGS) entry which is preliminary data.</text>
</comment>
<feature type="transmembrane region" description="Helical" evidence="1">
    <location>
        <begin position="7"/>
        <end position="24"/>
    </location>
</feature>
<protein>
    <recommendedName>
        <fullName evidence="4">Pectate lyase superfamily protein domain-containing protein</fullName>
    </recommendedName>
</protein>